<keyword evidence="3" id="KW-1185">Reference proteome</keyword>
<sequence>MTKIYPSIKTIMKPLLTLLATSLLVFSFNVSADNESQFEKFGHSQNKHDPDNLIKAMTFSSTRPFDSVDGTFF</sequence>
<dbReference type="Proteomes" id="UP000017842">
    <property type="component" value="Unassembled WGS sequence"/>
</dbReference>
<feature type="chain" id="PRO_5004731754" description="Secreted protein" evidence="1">
    <location>
        <begin position="33"/>
        <end position="73"/>
    </location>
</feature>
<evidence type="ECO:0000313" key="2">
    <source>
        <dbReference type="EMBL" id="ESS66713.1"/>
    </source>
</evidence>
<dbReference type="RefSeq" id="WP_023496539.1">
    <property type="nucleotide sequence ID" value="NZ_AYLO01000162.1"/>
</dbReference>
<name>V5BQ81_9GAMM</name>
<reference evidence="2 3" key="1">
    <citation type="journal article" date="2013" name="Genome Announc.">
        <title>Draft Genome Sequence of the Methanotrophic Gammaproteobacterium Methyloglobulus morosus DSM 22980 Strain KoM1.</title>
        <authorList>
            <person name="Poehlein A."/>
            <person name="Deutzmann J.S."/>
            <person name="Daniel R."/>
            <person name="Simeonova D.D."/>
        </authorList>
    </citation>
    <scope>NUCLEOTIDE SEQUENCE [LARGE SCALE GENOMIC DNA]</scope>
    <source>
        <strain evidence="2 3">KoM1</strain>
    </source>
</reference>
<evidence type="ECO:0000256" key="1">
    <source>
        <dbReference type="SAM" id="SignalP"/>
    </source>
</evidence>
<feature type="signal peptide" evidence="1">
    <location>
        <begin position="1"/>
        <end position="32"/>
    </location>
</feature>
<comment type="caution">
    <text evidence="2">The sequence shown here is derived from an EMBL/GenBank/DDBJ whole genome shotgun (WGS) entry which is preliminary data.</text>
</comment>
<dbReference type="EMBL" id="AYLO01000162">
    <property type="protein sequence ID" value="ESS66713.1"/>
    <property type="molecule type" value="Genomic_DNA"/>
</dbReference>
<protein>
    <recommendedName>
        <fullName evidence="4">Secreted protein</fullName>
    </recommendedName>
</protein>
<dbReference type="AlphaFoldDB" id="V5BQ81"/>
<organism evidence="2 3">
    <name type="scientific">Methyloglobulus morosus KoM1</name>
    <dbReference type="NCBI Taxonomy" id="1116472"/>
    <lineage>
        <taxon>Bacteria</taxon>
        <taxon>Pseudomonadati</taxon>
        <taxon>Pseudomonadota</taxon>
        <taxon>Gammaproteobacteria</taxon>
        <taxon>Methylococcales</taxon>
        <taxon>Methylococcaceae</taxon>
        <taxon>Methyloglobulus</taxon>
    </lineage>
</organism>
<keyword evidence="1" id="KW-0732">Signal</keyword>
<evidence type="ECO:0000313" key="3">
    <source>
        <dbReference type="Proteomes" id="UP000017842"/>
    </source>
</evidence>
<proteinExistence type="predicted"/>
<evidence type="ECO:0008006" key="4">
    <source>
        <dbReference type="Google" id="ProtNLM"/>
    </source>
</evidence>
<dbReference type="STRING" id="1116472.MGMO_177c00040"/>
<accession>V5BQ81</accession>
<gene>
    <name evidence="2" type="ORF">MGMO_177c00040</name>
</gene>